<comment type="caution">
    <text evidence="4">The sequence shown here is derived from an EMBL/GenBank/DDBJ whole genome shotgun (WGS) entry which is preliminary data.</text>
</comment>
<organism evidence="4 5">
    <name type="scientific">Gymnopilus dilepis</name>
    <dbReference type="NCBI Taxonomy" id="231916"/>
    <lineage>
        <taxon>Eukaryota</taxon>
        <taxon>Fungi</taxon>
        <taxon>Dikarya</taxon>
        <taxon>Basidiomycota</taxon>
        <taxon>Agaricomycotina</taxon>
        <taxon>Agaricomycetes</taxon>
        <taxon>Agaricomycetidae</taxon>
        <taxon>Agaricales</taxon>
        <taxon>Agaricineae</taxon>
        <taxon>Hymenogastraceae</taxon>
        <taxon>Gymnopilus</taxon>
    </lineage>
</organism>
<name>A0A409YPH6_9AGAR</name>
<accession>A0A409YPH6</accession>
<evidence type="ECO:0000259" key="3">
    <source>
        <dbReference type="Pfam" id="PF18803"/>
    </source>
</evidence>
<dbReference type="InterPro" id="IPR040521">
    <property type="entry name" value="KDZ"/>
</dbReference>
<gene>
    <name evidence="4" type="ORF">CVT26_012725</name>
</gene>
<evidence type="ECO:0000256" key="2">
    <source>
        <dbReference type="SAM" id="MobiDB-lite"/>
    </source>
</evidence>
<dbReference type="InParanoid" id="A0A409YPH6"/>
<evidence type="ECO:0000313" key="4">
    <source>
        <dbReference type="EMBL" id="PPR04902.1"/>
    </source>
</evidence>
<feature type="compositionally biased region" description="Basic and acidic residues" evidence="2">
    <location>
        <begin position="1101"/>
        <end position="1110"/>
    </location>
</feature>
<dbReference type="AlphaFoldDB" id="A0A409YPH6"/>
<feature type="domain" description="CxC2-like cysteine cluster KDZ transposase-associated" evidence="3">
    <location>
        <begin position="212"/>
        <end position="316"/>
    </location>
</feature>
<keyword evidence="5" id="KW-1185">Reference proteome</keyword>
<dbReference type="InterPro" id="IPR041457">
    <property type="entry name" value="CxC2_KDZ-assoc"/>
</dbReference>
<dbReference type="EMBL" id="NHYE01000552">
    <property type="protein sequence ID" value="PPR04902.1"/>
    <property type="molecule type" value="Genomic_DNA"/>
</dbReference>
<feature type="region of interest" description="Disordered" evidence="2">
    <location>
        <begin position="1080"/>
        <end position="1125"/>
    </location>
</feature>
<dbReference type="STRING" id="231916.A0A409YPH6"/>
<keyword evidence="1" id="KW-0175">Coiled coil</keyword>
<dbReference type="PANTHER" id="PTHR33104:SF2">
    <property type="entry name" value="CXC3 LIKE CYSTEINE CLUSTER DOMAIN-CONTAINING PROTEIN"/>
    <property type="match status" value="1"/>
</dbReference>
<sequence length="1125" mass="127324">MSVARLLSGRPSKRARTNATRIAVTPDVSTMDESPVPTQITYREQRFHPSTGRTYLSEPVFVHQDPSLPPEDTEIGLDLDSTENDNAVDAEYDDVEQATKDEAKRQKLEKKKKKRSLASARPMVLWKSSYRDIYLEELLRSEGRGDSWCKGEVGCYDCRAHKVDPLKDGKYRCQECFYPHLLCKECCVRRHRSLPFHNIEEWTGECFIKASLKNLGLRIQLNHLGNVCSKPEPGFAGFTVLHTNGLHEVAIDFCGCRPVSKLRQLLRRNLYPSSQDNPRTCATFILLKHLHIISLTSKCSTYDYYRAIQRLTNNTGVNLPRSKYRPLLRMILQWRHLKLLKRGGRGHDPTGAAGTKEGALAMLCPSCPHPGINLPDDWKEASDEQRFLYFVILCIDANFRLKNQLVSNYSVDPGLGIGMGYMVEREPFEASRVDDVDMTGSDKEKCGLQAVEQASTKFSKGLRYTGVSSVSCGRSEMILPCSVGNMEKGEKYCVMDFATASAIRFVCAVLCIILSYDIACQWYANFASRVANYWPDQLKPPDSVTFVPLIPKLHEKGHKQSRNHEQFSFNFCDGVGHTDGEGPERIWSAHNALGNATKTMGPGSRHDVLDDHFGHWNHEKYISMGKSLMRRYQKAVPERNRQIEAHRGFTASLNPGEVEKWTAMCEDWGREGYPRTLESPYNIEGANVTMQQAKKELAEEEKKQLGSGGAVLPETTPLQFITKGLDIEDSQRRLSWIAKHQTKDAAALTQERQSLQKEIEVWRKVQPIYMPGLAQYLRDQERAKPGSTVDSEKAEDNPLWLPSSLPDGQRGRICCQGVSAIEEKLRTAQCHDALRGICNTLRLKSRMVHFKNKNVRGQRDGTRSRELINRVHNRARKFASRYRAARSAKLQLSGPGKWESSLQVLRDSDVRLPQDPERIKAKKRRRGTLEDSELAAEVDVEGGEDDGEGINLLPEDRSKRDGSGQTRMEVSWIWRVIPYDDGADDVKVDNILRAEWSRSHARVQRAKEEVQLLREEMRRVLAFLDWKAKWWMDRLAARPVGEVELAEGLRAYCVTQAAHQLSLKAAFELTWKTRLSDQLPAEGDEDDADDDAHGDVANAKMDIDGAHGDESDSSDSDDDAKNGDD</sequence>
<dbReference type="Pfam" id="PF18758">
    <property type="entry name" value="KDZ"/>
    <property type="match status" value="1"/>
</dbReference>
<feature type="region of interest" description="Disordered" evidence="2">
    <location>
        <begin position="916"/>
        <end position="964"/>
    </location>
</feature>
<reference evidence="4 5" key="1">
    <citation type="journal article" date="2018" name="Evol. Lett.">
        <title>Horizontal gene cluster transfer increased hallucinogenic mushroom diversity.</title>
        <authorList>
            <person name="Reynolds H.T."/>
            <person name="Vijayakumar V."/>
            <person name="Gluck-Thaler E."/>
            <person name="Korotkin H.B."/>
            <person name="Matheny P.B."/>
            <person name="Slot J.C."/>
        </authorList>
    </citation>
    <scope>NUCLEOTIDE SEQUENCE [LARGE SCALE GENOMIC DNA]</scope>
    <source>
        <strain evidence="4 5">SRW20</strain>
    </source>
</reference>
<feature type="compositionally biased region" description="Acidic residues" evidence="2">
    <location>
        <begin position="930"/>
        <end position="948"/>
    </location>
</feature>
<feature type="region of interest" description="Disordered" evidence="2">
    <location>
        <begin position="780"/>
        <end position="802"/>
    </location>
</feature>
<protein>
    <recommendedName>
        <fullName evidence="3">CxC2-like cysteine cluster KDZ transposase-associated domain-containing protein</fullName>
    </recommendedName>
</protein>
<feature type="compositionally biased region" description="Basic and acidic residues" evidence="2">
    <location>
        <begin position="780"/>
        <end position="796"/>
    </location>
</feature>
<proteinExistence type="predicted"/>
<feature type="coiled-coil region" evidence="1">
    <location>
        <begin position="738"/>
        <end position="765"/>
    </location>
</feature>
<evidence type="ECO:0000256" key="1">
    <source>
        <dbReference type="SAM" id="Coils"/>
    </source>
</evidence>
<dbReference type="PANTHER" id="PTHR33104">
    <property type="entry name" value="SI:DKEY-29D5.2"/>
    <property type="match status" value="1"/>
</dbReference>
<feature type="compositionally biased region" description="Acidic residues" evidence="2">
    <location>
        <begin position="1082"/>
        <end position="1092"/>
    </location>
</feature>
<dbReference type="Proteomes" id="UP000284706">
    <property type="component" value="Unassembled WGS sequence"/>
</dbReference>
<dbReference type="OrthoDB" id="2682806at2759"/>
<evidence type="ECO:0000313" key="5">
    <source>
        <dbReference type="Proteomes" id="UP000284706"/>
    </source>
</evidence>
<dbReference type="Pfam" id="PF18803">
    <property type="entry name" value="CxC2"/>
    <property type="match status" value="1"/>
</dbReference>